<feature type="chain" id="PRO_5022823175" evidence="1">
    <location>
        <begin position="24"/>
        <end position="133"/>
    </location>
</feature>
<dbReference type="OrthoDB" id="795045at2"/>
<organism evidence="3 5">
    <name type="scientific">Flavobacterium glaciei</name>
    <dbReference type="NCBI Taxonomy" id="386300"/>
    <lineage>
        <taxon>Bacteria</taxon>
        <taxon>Pseudomonadati</taxon>
        <taxon>Bacteroidota</taxon>
        <taxon>Flavobacteriia</taxon>
        <taxon>Flavobacteriales</taxon>
        <taxon>Flavobacteriaceae</taxon>
        <taxon>Flavobacterium</taxon>
    </lineage>
</organism>
<dbReference type="Pfam" id="PF26622">
    <property type="entry name" value="DUF8199"/>
    <property type="match status" value="1"/>
</dbReference>
<comment type="caution">
    <text evidence="3">The sequence shown here is derived from an EMBL/GenBank/DDBJ whole genome shotgun (WGS) entry which is preliminary data.</text>
</comment>
<gene>
    <name evidence="2" type="ORF">DFR66_10718</name>
    <name evidence="3" type="ORF">IQ02_01692</name>
</gene>
<proteinExistence type="predicted"/>
<protein>
    <submittedName>
        <fullName evidence="3">Uncharacterized protein</fullName>
    </submittedName>
</protein>
<dbReference type="NCBIfam" id="NF047658">
    <property type="entry name" value="HYC_CC_PP"/>
    <property type="match status" value="1"/>
</dbReference>
<dbReference type="RefSeq" id="WP_114754248.1">
    <property type="nucleotide sequence ID" value="NZ_QQBA01000007.1"/>
</dbReference>
<evidence type="ECO:0000313" key="5">
    <source>
        <dbReference type="Proteomes" id="UP000321392"/>
    </source>
</evidence>
<name>A0A562PT31_9FLAO</name>
<dbReference type="EMBL" id="VLKX01000007">
    <property type="protein sequence ID" value="TWI47236.1"/>
    <property type="molecule type" value="Genomic_DNA"/>
</dbReference>
<dbReference type="AlphaFoldDB" id="A0A562PT31"/>
<reference evidence="2 4" key="2">
    <citation type="submission" date="2018-07" db="EMBL/GenBank/DDBJ databases">
        <title>Genomic Encyclopedia of Type Strains, Phase IV (KMG-IV): sequencing the most valuable type-strain genomes for metagenomic binning, comparative biology and taxonomic classification.</title>
        <authorList>
            <person name="Goeker M."/>
        </authorList>
    </citation>
    <scope>NUCLEOTIDE SEQUENCE [LARGE SCALE GENOMIC DNA]</scope>
    <source>
        <strain evidence="2 4">DSM 19728</strain>
    </source>
</reference>
<dbReference type="InterPro" id="IPR058512">
    <property type="entry name" value="DUF8199"/>
</dbReference>
<accession>A0A562PT31</accession>
<evidence type="ECO:0000313" key="2">
    <source>
        <dbReference type="EMBL" id="RDI54696.1"/>
    </source>
</evidence>
<dbReference type="Proteomes" id="UP000321392">
    <property type="component" value="Unassembled WGS sequence"/>
</dbReference>
<reference evidence="3 5" key="1">
    <citation type="journal article" date="2015" name="Stand. Genomic Sci.">
        <title>Genomic Encyclopedia of Bacterial and Archaeal Type Strains, Phase III: the genomes of soil and plant-associated and newly described type strains.</title>
        <authorList>
            <person name="Whitman W.B."/>
            <person name="Woyke T."/>
            <person name="Klenk H.P."/>
            <person name="Zhou Y."/>
            <person name="Lilburn T.G."/>
            <person name="Beck B.J."/>
            <person name="De Vos P."/>
            <person name="Vandamme P."/>
            <person name="Eisen J.A."/>
            <person name="Garrity G."/>
            <person name="Hugenholtz P."/>
            <person name="Kyrpides N.C."/>
        </authorList>
    </citation>
    <scope>NUCLEOTIDE SEQUENCE [LARGE SCALE GENOMIC DNA]</scope>
    <source>
        <strain evidence="3 5">CGMCC 1.5380</strain>
    </source>
</reference>
<dbReference type="Proteomes" id="UP000254518">
    <property type="component" value="Unassembled WGS sequence"/>
</dbReference>
<keyword evidence="4" id="KW-1185">Reference proteome</keyword>
<evidence type="ECO:0000313" key="3">
    <source>
        <dbReference type="EMBL" id="TWI47236.1"/>
    </source>
</evidence>
<dbReference type="InterPro" id="IPR058060">
    <property type="entry name" value="HYC_CC_PP"/>
</dbReference>
<dbReference type="EMBL" id="QQBA01000007">
    <property type="protein sequence ID" value="RDI54696.1"/>
    <property type="molecule type" value="Genomic_DNA"/>
</dbReference>
<keyword evidence="1" id="KW-0732">Signal</keyword>
<feature type="signal peptide" evidence="1">
    <location>
        <begin position="1"/>
        <end position="23"/>
    </location>
</feature>
<evidence type="ECO:0000256" key="1">
    <source>
        <dbReference type="SAM" id="SignalP"/>
    </source>
</evidence>
<reference evidence="3" key="3">
    <citation type="submission" date="2019-07" db="EMBL/GenBank/DDBJ databases">
        <authorList>
            <person name="Whitman W."/>
            <person name="Huntemann M."/>
            <person name="Clum A."/>
            <person name="Pillay M."/>
            <person name="Palaniappan K."/>
            <person name="Varghese N."/>
            <person name="Mikhailova N."/>
            <person name="Stamatis D."/>
            <person name="Reddy T."/>
            <person name="Daum C."/>
            <person name="Shapiro N."/>
            <person name="Ivanova N."/>
            <person name="Kyrpides N."/>
            <person name="Woyke T."/>
        </authorList>
    </citation>
    <scope>NUCLEOTIDE SEQUENCE</scope>
    <source>
        <strain evidence="3">CGMCC 1.5380</strain>
    </source>
</reference>
<sequence>MKFKRPISLLLAFFLLLSNTGLAFNIRYCGNEITAVTLKAPIQNQNVEKDCCGFVEKKSHCCKNKEINFEKKTNDLIQKIVIVYSDFIFLIEDWKNSIFSFASNFKNSQFTSYYCDSNGPPFFKLYHQYIFYA</sequence>
<evidence type="ECO:0000313" key="4">
    <source>
        <dbReference type="Proteomes" id="UP000254518"/>
    </source>
</evidence>